<organism evidence="2 3">
    <name type="scientific">Psophocarpus tetragonolobus</name>
    <name type="common">Winged bean</name>
    <name type="synonym">Dolichos tetragonolobus</name>
    <dbReference type="NCBI Taxonomy" id="3891"/>
    <lineage>
        <taxon>Eukaryota</taxon>
        <taxon>Viridiplantae</taxon>
        <taxon>Streptophyta</taxon>
        <taxon>Embryophyta</taxon>
        <taxon>Tracheophyta</taxon>
        <taxon>Spermatophyta</taxon>
        <taxon>Magnoliopsida</taxon>
        <taxon>eudicotyledons</taxon>
        <taxon>Gunneridae</taxon>
        <taxon>Pentapetalae</taxon>
        <taxon>rosids</taxon>
        <taxon>fabids</taxon>
        <taxon>Fabales</taxon>
        <taxon>Fabaceae</taxon>
        <taxon>Papilionoideae</taxon>
        <taxon>50 kb inversion clade</taxon>
        <taxon>NPAAA clade</taxon>
        <taxon>indigoferoid/millettioid clade</taxon>
        <taxon>Phaseoleae</taxon>
        <taxon>Psophocarpus</taxon>
    </lineage>
</organism>
<evidence type="ECO:0000313" key="2">
    <source>
        <dbReference type="EMBL" id="KAK7393212.1"/>
    </source>
</evidence>
<dbReference type="EMBL" id="JAYMYS010000005">
    <property type="protein sequence ID" value="KAK7393212.1"/>
    <property type="molecule type" value="Genomic_DNA"/>
</dbReference>
<dbReference type="AlphaFoldDB" id="A0AAN9SC49"/>
<dbReference type="Proteomes" id="UP001386955">
    <property type="component" value="Unassembled WGS sequence"/>
</dbReference>
<feature type="region of interest" description="Disordered" evidence="1">
    <location>
        <begin position="19"/>
        <end position="47"/>
    </location>
</feature>
<protein>
    <submittedName>
        <fullName evidence="2">Uncharacterized protein</fullName>
    </submittedName>
</protein>
<gene>
    <name evidence="2" type="ORF">VNO78_21747</name>
</gene>
<name>A0AAN9SC49_PSOTE</name>
<keyword evidence="3" id="KW-1185">Reference proteome</keyword>
<proteinExistence type="predicted"/>
<reference evidence="2 3" key="1">
    <citation type="submission" date="2024-01" db="EMBL/GenBank/DDBJ databases">
        <title>The genomes of 5 underutilized Papilionoideae crops provide insights into root nodulation and disease resistanc.</title>
        <authorList>
            <person name="Jiang F."/>
        </authorList>
    </citation>
    <scope>NUCLEOTIDE SEQUENCE [LARGE SCALE GENOMIC DNA]</scope>
    <source>
        <strain evidence="2">DUOXIRENSHENG_FW03</strain>
        <tissue evidence="2">Leaves</tissue>
    </source>
</reference>
<evidence type="ECO:0000313" key="3">
    <source>
        <dbReference type="Proteomes" id="UP001386955"/>
    </source>
</evidence>
<sequence length="77" mass="8406">MKDHGTEREVLLLHEKERNKNCEEQSESKEVEGSVIGGQVSSLTGDGDLNRMGLAEAESFLHSDNMGTVCMKAHDGC</sequence>
<comment type="caution">
    <text evidence="2">The sequence shown here is derived from an EMBL/GenBank/DDBJ whole genome shotgun (WGS) entry which is preliminary data.</text>
</comment>
<accession>A0AAN9SC49</accession>
<evidence type="ECO:0000256" key="1">
    <source>
        <dbReference type="SAM" id="MobiDB-lite"/>
    </source>
</evidence>
<feature type="compositionally biased region" description="Basic and acidic residues" evidence="1">
    <location>
        <begin position="19"/>
        <end position="32"/>
    </location>
</feature>